<gene>
    <name evidence="2" type="ORF">JQU52_10370</name>
</gene>
<feature type="transmembrane region" description="Helical" evidence="1">
    <location>
        <begin position="30"/>
        <end position="49"/>
    </location>
</feature>
<feature type="transmembrane region" description="Helical" evidence="1">
    <location>
        <begin position="96"/>
        <end position="119"/>
    </location>
</feature>
<evidence type="ECO:0000313" key="2">
    <source>
        <dbReference type="EMBL" id="QRQ81123.1"/>
    </source>
</evidence>
<accession>A0A892ZEQ1</accession>
<keyword evidence="3" id="KW-1185">Reference proteome</keyword>
<feature type="transmembrane region" description="Helical" evidence="1">
    <location>
        <begin position="6"/>
        <end position="23"/>
    </location>
</feature>
<evidence type="ECO:0000256" key="1">
    <source>
        <dbReference type="SAM" id="Phobius"/>
    </source>
</evidence>
<keyword evidence="1" id="KW-0472">Membrane</keyword>
<evidence type="ECO:0000313" key="3">
    <source>
        <dbReference type="Proteomes" id="UP000653156"/>
    </source>
</evidence>
<dbReference type="KEGG" id="ptes:JQU52_10370"/>
<sequence length="201" mass="23314">MMWGNISLWVLALYISLFVWQSLRQRQWLWLWLAVLLWLGSAVFSMRLLPGVLGVAHIGNVYAPHAYVVPASVCLWLLAWRRHAKGSWQMRQGGDYLALLAVSGVVQHLSFIVLLLLVYSSYPQGLTLYVWPALWYQYWLQPVFWLGSQWLLMALFYAHRRLDNEAPNRFSWPQLQAGFLISLLIQALFVLVDLGKRFGHG</sequence>
<dbReference type="Proteomes" id="UP000653156">
    <property type="component" value="Chromosome"/>
</dbReference>
<dbReference type="RefSeq" id="WP_230338413.1">
    <property type="nucleotide sequence ID" value="NZ_CP069798.1"/>
</dbReference>
<name>A0A892ZEQ1_9NEIS</name>
<proteinExistence type="predicted"/>
<feature type="transmembrane region" description="Helical" evidence="1">
    <location>
        <begin position="170"/>
        <end position="192"/>
    </location>
</feature>
<feature type="transmembrane region" description="Helical" evidence="1">
    <location>
        <begin position="61"/>
        <end position="80"/>
    </location>
</feature>
<feature type="transmembrane region" description="Helical" evidence="1">
    <location>
        <begin position="139"/>
        <end position="158"/>
    </location>
</feature>
<protein>
    <submittedName>
        <fullName evidence="2">Uncharacterized protein</fullName>
    </submittedName>
</protein>
<dbReference type="AlphaFoldDB" id="A0A892ZEQ1"/>
<organism evidence="2 3">
    <name type="scientific">Paralysiella testudinis</name>
    <dbReference type="NCBI Taxonomy" id="2809020"/>
    <lineage>
        <taxon>Bacteria</taxon>
        <taxon>Pseudomonadati</taxon>
        <taxon>Pseudomonadota</taxon>
        <taxon>Betaproteobacteria</taxon>
        <taxon>Neisseriales</taxon>
        <taxon>Neisseriaceae</taxon>
        <taxon>Paralysiella</taxon>
    </lineage>
</organism>
<keyword evidence="1" id="KW-0812">Transmembrane</keyword>
<reference evidence="2" key="1">
    <citation type="submission" date="2021-02" db="EMBL/GenBank/DDBJ databases">
        <title>Neisseriaceae sp. 26B isolated from the cloaca of a Common Toad-headed Turtle (Mesoclemmys nasuta).</title>
        <authorList>
            <person name="Spergser J."/>
            <person name="Busse H.-J."/>
        </authorList>
    </citation>
    <scope>NUCLEOTIDE SEQUENCE</scope>
    <source>
        <strain evidence="2">26B</strain>
    </source>
</reference>
<keyword evidence="1" id="KW-1133">Transmembrane helix</keyword>
<dbReference type="EMBL" id="CP069798">
    <property type="protein sequence ID" value="QRQ81123.1"/>
    <property type="molecule type" value="Genomic_DNA"/>
</dbReference>